<dbReference type="AlphaFoldDB" id="A0A0C9WTE1"/>
<dbReference type="EMBL" id="KN838764">
    <property type="protein sequence ID" value="KIJ95210.1"/>
    <property type="molecule type" value="Genomic_DNA"/>
</dbReference>
<gene>
    <name evidence="1" type="ORF">K443DRAFT_109173</name>
</gene>
<keyword evidence="2" id="KW-1185">Reference proteome</keyword>
<name>A0A0C9WTE1_9AGAR</name>
<organism evidence="1 2">
    <name type="scientific">Laccaria amethystina LaAM-08-1</name>
    <dbReference type="NCBI Taxonomy" id="1095629"/>
    <lineage>
        <taxon>Eukaryota</taxon>
        <taxon>Fungi</taxon>
        <taxon>Dikarya</taxon>
        <taxon>Basidiomycota</taxon>
        <taxon>Agaricomycotina</taxon>
        <taxon>Agaricomycetes</taxon>
        <taxon>Agaricomycetidae</taxon>
        <taxon>Agaricales</taxon>
        <taxon>Agaricineae</taxon>
        <taxon>Hydnangiaceae</taxon>
        <taxon>Laccaria</taxon>
    </lineage>
</organism>
<dbReference type="HOGENOM" id="CLU_2460756_0_0_1"/>
<accession>A0A0C9WTE1</accession>
<protein>
    <submittedName>
        <fullName evidence="1">Uncharacterized protein</fullName>
    </submittedName>
</protein>
<evidence type="ECO:0000313" key="2">
    <source>
        <dbReference type="Proteomes" id="UP000054477"/>
    </source>
</evidence>
<dbReference type="Proteomes" id="UP000054477">
    <property type="component" value="Unassembled WGS sequence"/>
</dbReference>
<reference evidence="2" key="2">
    <citation type="submission" date="2015-01" db="EMBL/GenBank/DDBJ databases">
        <title>Evolutionary Origins and Diversification of the Mycorrhizal Mutualists.</title>
        <authorList>
            <consortium name="DOE Joint Genome Institute"/>
            <consortium name="Mycorrhizal Genomics Consortium"/>
            <person name="Kohler A."/>
            <person name="Kuo A."/>
            <person name="Nagy L.G."/>
            <person name="Floudas D."/>
            <person name="Copeland A."/>
            <person name="Barry K.W."/>
            <person name="Cichocki N."/>
            <person name="Veneault-Fourrey C."/>
            <person name="LaButti K."/>
            <person name="Lindquist E.A."/>
            <person name="Lipzen A."/>
            <person name="Lundell T."/>
            <person name="Morin E."/>
            <person name="Murat C."/>
            <person name="Riley R."/>
            <person name="Ohm R."/>
            <person name="Sun H."/>
            <person name="Tunlid A."/>
            <person name="Henrissat B."/>
            <person name="Grigoriev I.V."/>
            <person name="Hibbett D.S."/>
            <person name="Martin F."/>
        </authorList>
    </citation>
    <scope>NUCLEOTIDE SEQUENCE [LARGE SCALE GENOMIC DNA]</scope>
    <source>
        <strain evidence="2">LaAM-08-1</strain>
    </source>
</reference>
<proteinExistence type="predicted"/>
<reference evidence="1 2" key="1">
    <citation type="submission" date="2014-04" db="EMBL/GenBank/DDBJ databases">
        <authorList>
            <consortium name="DOE Joint Genome Institute"/>
            <person name="Kuo A."/>
            <person name="Kohler A."/>
            <person name="Nagy L.G."/>
            <person name="Floudas D."/>
            <person name="Copeland A."/>
            <person name="Barry K.W."/>
            <person name="Cichocki N."/>
            <person name="Veneault-Fourrey C."/>
            <person name="LaButti K."/>
            <person name="Lindquist E.A."/>
            <person name="Lipzen A."/>
            <person name="Lundell T."/>
            <person name="Morin E."/>
            <person name="Murat C."/>
            <person name="Sun H."/>
            <person name="Tunlid A."/>
            <person name="Henrissat B."/>
            <person name="Grigoriev I.V."/>
            <person name="Hibbett D.S."/>
            <person name="Martin F."/>
            <person name="Nordberg H.P."/>
            <person name="Cantor M.N."/>
            <person name="Hua S.X."/>
        </authorList>
    </citation>
    <scope>NUCLEOTIDE SEQUENCE [LARGE SCALE GENOMIC DNA]</scope>
    <source>
        <strain evidence="1 2">LaAM-08-1</strain>
    </source>
</reference>
<evidence type="ECO:0000313" key="1">
    <source>
        <dbReference type="EMBL" id="KIJ95210.1"/>
    </source>
</evidence>
<feature type="non-terminal residue" evidence="1">
    <location>
        <position position="1"/>
    </location>
</feature>
<sequence>LLGRLKRPLKIILLAGPSLMGSTYPSAHQQAPSTMASFYGWGAQYYWGKVTNTCGDWTLKSGLQSSGSSVDWTGLDSSGLAIVPANLAW</sequence>
<dbReference type="OrthoDB" id="3095810at2759"/>